<feature type="signal peptide" evidence="10">
    <location>
        <begin position="1"/>
        <end position="19"/>
    </location>
</feature>
<evidence type="ECO:0000256" key="10">
    <source>
        <dbReference type="SAM" id="SignalP"/>
    </source>
</evidence>
<dbReference type="OrthoDB" id="187139at2759"/>
<gene>
    <name evidence="11" type="ORF">MtrunA17_Chr3g0121891</name>
</gene>
<comment type="caution">
    <text evidence="11">The sequence shown here is derived from an EMBL/GenBank/DDBJ whole genome shotgun (WGS) entry which is preliminary data.</text>
</comment>
<evidence type="ECO:0000256" key="6">
    <source>
        <dbReference type="ARBA" id="ARBA00023295"/>
    </source>
</evidence>
<organism evidence="11">
    <name type="scientific">Medicago truncatula</name>
    <name type="common">Barrel medic</name>
    <name type="synonym">Medicago tribuloides</name>
    <dbReference type="NCBI Taxonomy" id="3880"/>
    <lineage>
        <taxon>Eukaryota</taxon>
        <taxon>Viridiplantae</taxon>
        <taxon>Streptophyta</taxon>
        <taxon>Embryophyta</taxon>
        <taxon>Tracheophyta</taxon>
        <taxon>Spermatophyta</taxon>
        <taxon>Magnoliopsida</taxon>
        <taxon>eudicotyledons</taxon>
        <taxon>Gunneridae</taxon>
        <taxon>Pentapetalae</taxon>
        <taxon>rosids</taxon>
        <taxon>fabids</taxon>
        <taxon>Fabales</taxon>
        <taxon>Fabaceae</taxon>
        <taxon>Papilionoideae</taxon>
        <taxon>50 kb inversion clade</taxon>
        <taxon>NPAAA clade</taxon>
        <taxon>Hologalegina</taxon>
        <taxon>IRL clade</taxon>
        <taxon>Trifolieae</taxon>
        <taxon>Medicago</taxon>
    </lineage>
</organism>
<evidence type="ECO:0000256" key="8">
    <source>
        <dbReference type="PROSITE-ProRule" id="PRU10052"/>
    </source>
</evidence>
<dbReference type="Proteomes" id="UP000265566">
    <property type="component" value="Chromosome 3"/>
</dbReference>
<dbReference type="OMA" id="SKVTYCK"/>
<protein>
    <submittedName>
        <fullName evidence="11">Putative polygalacturonase</fullName>
        <ecNumber evidence="11">3.2.1.15</ecNumber>
    </submittedName>
</protein>
<dbReference type="AlphaFoldDB" id="A0A396J1S9"/>
<keyword evidence="7" id="KW-0961">Cell wall biogenesis/degradation</keyword>
<dbReference type="Pfam" id="PF00295">
    <property type="entry name" value="Glyco_hydro_28"/>
    <property type="match status" value="1"/>
</dbReference>
<evidence type="ECO:0000256" key="2">
    <source>
        <dbReference type="ARBA" id="ARBA00008834"/>
    </source>
</evidence>
<evidence type="ECO:0000256" key="3">
    <source>
        <dbReference type="ARBA" id="ARBA00022512"/>
    </source>
</evidence>
<dbReference type="InterPro" id="IPR011050">
    <property type="entry name" value="Pectin_lyase_fold/virulence"/>
</dbReference>
<dbReference type="InterPro" id="IPR000743">
    <property type="entry name" value="Glyco_hydro_28"/>
</dbReference>
<evidence type="ECO:0000313" key="11">
    <source>
        <dbReference type="EMBL" id="RHN69177.1"/>
    </source>
</evidence>
<feature type="active site" evidence="8">
    <location>
        <position position="250"/>
    </location>
</feature>
<dbReference type="GO" id="GO:0071555">
    <property type="term" value="P:cell wall organization"/>
    <property type="evidence" value="ECO:0007669"/>
    <property type="project" value="UniProtKB-KW"/>
</dbReference>
<dbReference type="GO" id="GO:0004650">
    <property type="term" value="F:polygalacturonase activity"/>
    <property type="evidence" value="ECO:0007669"/>
    <property type="project" value="UniProtKB-EC"/>
</dbReference>
<keyword evidence="4" id="KW-0964">Secreted</keyword>
<dbReference type="Gramene" id="rna17611">
    <property type="protein sequence ID" value="RHN69177.1"/>
    <property type="gene ID" value="gene17611"/>
</dbReference>
<evidence type="ECO:0000256" key="1">
    <source>
        <dbReference type="ARBA" id="ARBA00004191"/>
    </source>
</evidence>
<evidence type="ECO:0000256" key="7">
    <source>
        <dbReference type="ARBA" id="ARBA00023316"/>
    </source>
</evidence>
<proteinExistence type="inferred from homology"/>
<keyword evidence="6 9" id="KW-0326">Glycosidase</keyword>
<evidence type="ECO:0000256" key="9">
    <source>
        <dbReference type="RuleBase" id="RU361169"/>
    </source>
</evidence>
<dbReference type="PANTHER" id="PTHR31375">
    <property type="match status" value="1"/>
</dbReference>
<dbReference type="InterPro" id="IPR006626">
    <property type="entry name" value="PbH1"/>
</dbReference>
<dbReference type="EMBL" id="PSQE01000003">
    <property type="protein sequence ID" value="RHN69177.1"/>
    <property type="molecule type" value="Genomic_DNA"/>
</dbReference>
<feature type="chain" id="PRO_5017430666" evidence="10">
    <location>
        <begin position="20"/>
        <end position="404"/>
    </location>
</feature>
<evidence type="ECO:0000256" key="4">
    <source>
        <dbReference type="ARBA" id="ARBA00022525"/>
    </source>
</evidence>
<keyword evidence="5 9" id="KW-0378">Hydrolase</keyword>
<dbReference type="PROSITE" id="PS00502">
    <property type="entry name" value="POLYGALACTURONASE"/>
    <property type="match status" value="1"/>
</dbReference>
<dbReference type="SUPFAM" id="SSF51126">
    <property type="entry name" value="Pectin lyase-like"/>
    <property type="match status" value="1"/>
</dbReference>
<reference evidence="11" key="1">
    <citation type="journal article" date="2018" name="Nat. Plants">
        <title>Whole-genome landscape of Medicago truncatula symbiotic genes.</title>
        <authorList>
            <person name="Pecrix Y."/>
            <person name="Gamas P."/>
            <person name="Carrere S."/>
        </authorList>
    </citation>
    <scope>NUCLEOTIDE SEQUENCE</scope>
    <source>
        <tissue evidence="11">Leaves</tissue>
    </source>
</reference>
<dbReference type="InterPro" id="IPR012334">
    <property type="entry name" value="Pectin_lyas_fold"/>
</dbReference>
<keyword evidence="3" id="KW-0134">Cell wall</keyword>
<name>A0A396J1S9_MEDTR</name>
<dbReference type="SMART" id="SM00710">
    <property type="entry name" value="PbH1"/>
    <property type="match status" value="6"/>
</dbReference>
<dbReference type="Gene3D" id="2.160.20.10">
    <property type="entry name" value="Single-stranded right-handed beta-helix, Pectin lyase-like"/>
    <property type="match status" value="1"/>
</dbReference>
<comment type="subcellular location">
    <subcellularLocation>
        <location evidence="1">Secreted</location>
        <location evidence="1">Cell wall</location>
    </subcellularLocation>
</comment>
<dbReference type="EC" id="3.2.1.15" evidence="11"/>
<sequence length="404" mass="43229">MKGLYVLFMLVIASHSVSSRITPNTGSTFDVLTYGAIGDGQTDDSNAFLKVFNDACGTSESTPSMTIPEGKTFLLQPLVFKGPCKSTNIIVELKGNITAPKDIESWNFTVEKQRKIWIQFSKISGLVVNGEGNIDGQGSPWWDKFGGKGQEKFRPTALRFLDCQALTLSNLNHMNSPKNHISVDSCKNASIFNIHITAPPTSPNTDGIDISQSTNIAIMNSTIETGDDCIAINNGSSVITITGTFCGPGHGISVGSLGKDNSYATVEDVRVQNCTFTGTSNGGRIKTFEGGSGYARNITYEDIILNEVKNPVIIDQAYNPNADSAVEISDVTYSNIRGTSVGEYAIELKCELNIGCNNIVLDHINITRADGGKAGVVCVGGHGNSSSCNPAVPCLTNISAIWWY</sequence>
<evidence type="ECO:0000256" key="5">
    <source>
        <dbReference type="ARBA" id="ARBA00022801"/>
    </source>
</evidence>
<comment type="similarity">
    <text evidence="2 9">Belongs to the glycosyl hydrolase 28 family.</text>
</comment>
<keyword evidence="10" id="KW-0732">Signal</keyword>
<dbReference type="GO" id="GO:0005975">
    <property type="term" value="P:carbohydrate metabolic process"/>
    <property type="evidence" value="ECO:0007669"/>
    <property type="project" value="InterPro"/>
</dbReference>
<accession>A0A396J1S9</accession>